<keyword evidence="2" id="KW-1185">Reference proteome</keyword>
<sequence length="81" mass="9620">MEHVPNAALVLPFLCTNYARHMHMFRVMLIMWTDSATVATRKISDYFFTSVVSFPDAQRKEVWRFFILLMQLSAKYQMPRS</sequence>
<protein>
    <submittedName>
        <fullName evidence="1">Uncharacterized protein</fullName>
    </submittedName>
</protein>
<evidence type="ECO:0000313" key="1">
    <source>
        <dbReference type="EMBL" id="KFN08426.1"/>
    </source>
</evidence>
<gene>
    <name evidence="1" type="ORF">DJ90_1635</name>
</gene>
<dbReference type="EMBL" id="JMQA01000029">
    <property type="protein sequence ID" value="KFN08426.1"/>
    <property type="molecule type" value="Genomic_DNA"/>
</dbReference>
<evidence type="ECO:0000313" key="2">
    <source>
        <dbReference type="Proteomes" id="UP000029278"/>
    </source>
</evidence>
<comment type="caution">
    <text evidence="1">The sequence shown here is derived from an EMBL/GenBank/DDBJ whole genome shotgun (WGS) entry which is preliminary data.</text>
</comment>
<dbReference type="AlphaFoldDB" id="A0A090ZW98"/>
<organism evidence="1 2">
    <name type="scientific">Paenibacillus macerans</name>
    <name type="common">Bacillus macerans</name>
    <dbReference type="NCBI Taxonomy" id="44252"/>
    <lineage>
        <taxon>Bacteria</taxon>
        <taxon>Bacillati</taxon>
        <taxon>Bacillota</taxon>
        <taxon>Bacilli</taxon>
        <taxon>Bacillales</taxon>
        <taxon>Paenibacillaceae</taxon>
        <taxon>Paenibacillus</taxon>
    </lineage>
</organism>
<dbReference type="HOGENOM" id="CLU_2570563_0_0_9"/>
<proteinExistence type="predicted"/>
<accession>A0A090ZW98</accession>
<reference evidence="1 2" key="1">
    <citation type="submission" date="2014-04" db="EMBL/GenBank/DDBJ databases">
        <authorList>
            <person name="Bishop-Lilly K.A."/>
            <person name="Broomall S.M."/>
            <person name="Chain P.S."/>
            <person name="Chertkov O."/>
            <person name="Coyne S.R."/>
            <person name="Daligault H.E."/>
            <person name="Davenport K.W."/>
            <person name="Erkkila T."/>
            <person name="Frey K.G."/>
            <person name="Gibbons H.S."/>
            <person name="Gu W."/>
            <person name="Jaissle J."/>
            <person name="Johnson S.L."/>
            <person name="Koroleva G.I."/>
            <person name="Ladner J.T."/>
            <person name="Lo C.-C."/>
            <person name="Minogue T.D."/>
            <person name="Munk C."/>
            <person name="Palacios G.F."/>
            <person name="Redden C.L."/>
            <person name="Rosenzweig C.N."/>
            <person name="Scholz M.B."/>
            <person name="Teshima H."/>
            <person name="Xu Y."/>
        </authorList>
    </citation>
    <scope>NUCLEOTIDE SEQUENCE [LARGE SCALE GENOMIC DNA]</scope>
    <source>
        <strain evidence="1 2">8244</strain>
    </source>
</reference>
<dbReference type="Proteomes" id="UP000029278">
    <property type="component" value="Unassembled WGS sequence"/>
</dbReference>
<name>A0A090ZW98_PAEMA</name>
<dbReference type="STRING" id="44252.DJ90_1635"/>